<keyword evidence="4 8" id="KW-0238">DNA-binding</keyword>
<dbReference type="Proteomes" id="UP000219036">
    <property type="component" value="Unassembled WGS sequence"/>
</dbReference>
<evidence type="ECO:0000256" key="6">
    <source>
        <dbReference type="PROSITE-ProRule" id="PRU00169"/>
    </source>
</evidence>
<dbReference type="GO" id="GO:0032993">
    <property type="term" value="C:protein-DNA complex"/>
    <property type="evidence" value="ECO:0007669"/>
    <property type="project" value="TreeGrafter"/>
</dbReference>
<keyword evidence="2" id="KW-0902">Two-component regulatory system</keyword>
<dbReference type="InterPro" id="IPR011006">
    <property type="entry name" value="CheY-like_superfamily"/>
</dbReference>
<dbReference type="Gene3D" id="6.10.250.690">
    <property type="match status" value="1"/>
</dbReference>
<dbReference type="RefSeq" id="WP_097000739.1">
    <property type="nucleotide sequence ID" value="NZ_OBEI01000007.1"/>
</dbReference>
<dbReference type="SMART" id="SM00448">
    <property type="entry name" value="REC"/>
    <property type="match status" value="1"/>
</dbReference>
<dbReference type="OrthoDB" id="9779174at2"/>
<dbReference type="PROSITE" id="PS50110">
    <property type="entry name" value="RESPONSE_REGULATORY"/>
    <property type="match status" value="1"/>
</dbReference>
<feature type="modified residue" description="4-aspartylphosphate" evidence="6">
    <location>
        <position position="54"/>
    </location>
</feature>
<organism evidence="8 9">
    <name type="scientific">Persephonella hydrogeniphila</name>
    <dbReference type="NCBI Taxonomy" id="198703"/>
    <lineage>
        <taxon>Bacteria</taxon>
        <taxon>Pseudomonadati</taxon>
        <taxon>Aquificota</taxon>
        <taxon>Aquificia</taxon>
        <taxon>Aquificales</taxon>
        <taxon>Hydrogenothermaceae</taxon>
        <taxon>Persephonella</taxon>
    </lineage>
</organism>
<dbReference type="PANTHER" id="PTHR48111:SF1">
    <property type="entry name" value="TWO-COMPONENT RESPONSE REGULATOR ORR33"/>
    <property type="match status" value="1"/>
</dbReference>
<gene>
    <name evidence="8" type="ORF">SAMN06265182_1578</name>
</gene>
<dbReference type="InterPro" id="IPR039420">
    <property type="entry name" value="WalR-like"/>
</dbReference>
<dbReference type="PANTHER" id="PTHR48111">
    <property type="entry name" value="REGULATOR OF RPOS"/>
    <property type="match status" value="1"/>
</dbReference>
<dbReference type="SMART" id="SM00862">
    <property type="entry name" value="Trans_reg_C"/>
    <property type="match status" value="1"/>
</dbReference>
<keyword evidence="3" id="KW-0805">Transcription regulation</keyword>
<dbReference type="Pfam" id="PF00072">
    <property type="entry name" value="Response_reg"/>
    <property type="match status" value="1"/>
</dbReference>
<accession>A0A285NJA4</accession>
<dbReference type="EMBL" id="OBEI01000007">
    <property type="protein sequence ID" value="SNZ09594.1"/>
    <property type="molecule type" value="Genomic_DNA"/>
</dbReference>
<dbReference type="Pfam" id="PF00486">
    <property type="entry name" value="Trans_reg_C"/>
    <property type="match status" value="1"/>
</dbReference>
<dbReference type="SUPFAM" id="SSF46894">
    <property type="entry name" value="C-terminal effector domain of the bipartite response regulators"/>
    <property type="match status" value="1"/>
</dbReference>
<evidence type="ECO:0000259" key="7">
    <source>
        <dbReference type="PROSITE" id="PS50110"/>
    </source>
</evidence>
<proteinExistence type="predicted"/>
<protein>
    <submittedName>
        <fullName evidence="8">DNA-binding response regulator, OmpR family, contains REC and winged-helix (WHTH) domain</fullName>
    </submittedName>
</protein>
<dbReference type="SUPFAM" id="SSF52172">
    <property type="entry name" value="CheY-like"/>
    <property type="match status" value="1"/>
</dbReference>
<evidence type="ECO:0000256" key="2">
    <source>
        <dbReference type="ARBA" id="ARBA00023012"/>
    </source>
</evidence>
<evidence type="ECO:0000313" key="9">
    <source>
        <dbReference type="Proteomes" id="UP000219036"/>
    </source>
</evidence>
<evidence type="ECO:0000256" key="1">
    <source>
        <dbReference type="ARBA" id="ARBA00022553"/>
    </source>
</evidence>
<sequence length="213" mass="24286">MGRAKILLVEDDNLLAESLAKYLKLNGYDVDIAKSYSEAGDKTFNHKYDLYIFDINLKDGNGIQLLEDLRFAEDDTPTIFISALRDGKTVVKGFNAGAEDYIKKPFDPEELLVRVKVRLESKRQTPEEELSYGDIRISGGRVYKDEKPVDLSPLQIKFLEKLVKNRGKIVPKERFFEIMEHPSDLALRVTISKIKKKTGLEIKSVRGLGYTLE</sequence>
<dbReference type="GO" id="GO:0000156">
    <property type="term" value="F:phosphorelay response regulator activity"/>
    <property type="evidence" value="ECO:0007669"/>
    <property type="project" value="TreeGrafter"/>
</dbReference>
<reference evidence="9" key="1">
    <citation type="submission" date="2017-09" db="EMBL/GenBank/DDBJ databases">
        <authorList>
            <person name="Varghese N."/>
            <person name="Submissions S."/>
        </authorList>
    </citation>
    <scope>NUCLEOTIDE SEQUENCE [LARGE SCALE GENOMIC DNA]</scope>
    <source>
        <strain evidence="9">DSM 15103</strain>
    </source>
</reference>
<name>A0A285NJA4_9AQUI</name>
<keyword evidence="1 6" id="KW-0597">Phosphoprotein</keyword>
<evidence type="ECO:0000256" key="5">
    <source>
        <dbReference type="ARBA" id="ARBA00023163"/>
    </source>
</evidence>
<keyword evidence="5" id="KW-0804">Transcription</keyword>
<dbReference type="Gene3D" id="1.10.10.10">
    <property type="entry name" value="Winged helix-like DNA-binding domain superfamily/Winged helix DNA-binding domain"/>
    <property type="match status" value="1"/>
</dbReference>
<dbReference type="InterPro" id="IPR001789">
    <property type="entry name" value="Sig_transdc_resp-reg_receiver"/>
</dbReference>
<evidence type="ECO:0000256" key="4">
    <source>
        <dbReference type="ARBA" id="ARBA00023125"/>
    </source>
</evidence>
<dbReference type="AlphaFoldDB" id="A0A285NJA4"/>
<dbReference type="InterPro" id="IPR001867">
    <property type="entry name" value="OmpR/PhoB-type_DNA-bd"/>
</dbReference>
<dbReference type="GO" id="GO:0000976">
    <property type="term" value="F:transcription cis-regulatory region binding"/>
    <property type="evidence" value="ECO:0007669"/>
    <property type="project" value="TreeGrafter"/>
</dbReference>
<evidence type="ECO:0000313" key="8">
    <source>
        <dbReference type="EMBL" id="SNZ09594.1"/>
    </source>
</evidence>
<dbReference type="Gene3D" id="3.40.50.2300">
    <property type="match status" value="1"/>
</dbReference>
<dbReference type="GO" id="GO:0006355">
    <property type="term" value="P:regulation of DNA-templated transcription"/>
    <property type="evidence" value="ECO:0007669"/>
    <property type="project" value="InterPro"/>
</dbReference>
<feature type="domain" description="Response regulatory" evidence="7">
    <location>
        <begin position="5"/>
        <end position="119"/>
    </location>
</feature>
<dbReference type="GO" id="GO:0005829">
    <property type="term" value="C:cytosol"/>
    <property type="evidence" value="ECO:0007669"/>
    <property type="project" value="TreeGrafter"/>
</dbReference>
<dbReference type="InterPro" id="IPR036388">
    <property type="entry name" value="WH-like_DNA-bd_sf"/>
</dbReference>
<evidence type="ECO:0000256" key="3">
    <source>
        <dbReference type="ARBA" id="ARBA00023015"/>
    </source>
</evidence>
<keyword evidence="9" id="KW-1185">Reference proteome</keyword>
<dbReference type="InterPro" id="IPR016032">
    <property type="entry name" value="Sig_transdc_resp-reg_C-effctor"/>
</dbReference>
<dbReference type="CDD" id="cd00383">
    <property type="entry name" value="trans_reg_C"/>
    <property type="match status" value="1"/>
</dbReference>